<dbReference type="HOGENOM" id="CLU_008341_3_0_6"/>
<dbReference type="Proteomes" id="UP000022611">
    <property type="component" value="Unassembled WGS sequence"/>
</dbReference>
<dbReference type="InterPro" id="IPR051162">
    <property type="entry name" value="T4SS_component"/>
</dbReference>
<evidence type="ECO:0000256" key="1">
    <source>
        <dbReference type="ARBA" id="ARBA00006512"/>
    </source>
</evidence>
<keyword evidence="2" id="KW-0547">Nucleotide-binding</keyword>
<dbReference type="Pfam" id="PF03135">
    <property type="entry name" value="CagE_TrbE_VirB"/>
    <property type="match status" value="1"/>
</dbReference>
<evidence type="ECO:0000259" key="5">
    <source>
        <dbReference type="Pfam" id="PF19044"/>
    </source>
</evidence>
<dbReference type="GO" id="GO:0005524">
    <property type="term" value="F:ATP binding"/>
    <property type="evidence" value="ECO:0007669"/>
    <property type="project" value="UniProtKB-KW"/>
</dbReference>
<gene>
    <name evidence="6" type="ORF">HK44_030010</name>
</gene>
<keyword evidence="6" id="KW-0614">Plasmid</keyword>
<dbReference type="InterPro" id="IPR027417">
    <property type="entry name" value="P-loop_NTPase"/>
</dbReference>
<dbReference type="PANTHER" id="PTHR30121">
    <property type="entry name" value="UNCHARACTERIZED PROTEIN YJGR-RELATED"/>
    <property type="match status" value="1"/>
</dbReference>
<dbReference type="RefSeq" id="WP_019692589.1">
    <property type="nucleotide sequence ID" value="NZ_AFOY02000032.1"/>
</dbReference>
<dbReference type="Gene3D" id="3.40.50.300">
    <property type="entry name" value="P-loop containing nucleotide triphosphate hydrolases"/>
    <property type="match status" value="1"/>
</dbReference>
<organism evidence="6 7">
    <name type="scientific">Pseudomonas fluorescens HK44</name>
    <dbReference type="NCBI Taxonomy" id="1042209"/>
    <lineage>
        <taxon>Bacteria</taxon>
        <taxon>Pseudomonadati</taxon>
        <taxon>Pseudomonadota</taxon>
        <taxon>Gammaproteobacteria</taxon>
        <taxon>Pseudomonadales</taxon>
        <taxon>Pseudomonadaceae</taxon>
        <taxon>Pseudomonas</taxon>
    </lineage>
</organism>
<dbReference type="PANTHER" id="PTHR30121:SF12">
    <property type="entry name" value="TYPE IV SECRETION SYSTEM PROTEIN CAGE"/>
    <property type="match status" value="1"/>
</dbReference>
<dbReference type="FunFam" id="3.40.50.300:FF:001200">
    <property type="entry name" value="Conjugal transfer protein TraB"/>
    <property type="match status" value="1"/>
</dbReference>
<comment type="caution">
    <text evidence="6">The sequence shown here is derived from an EMBL/GenBank/DDBJ whole genome shotgun (WGS) entry which is preliminary data.</text>
</comment>
<proteinExistence type="inferred from homology"/>
<evidence type="ECO:0000313" key="6">
    <source>
        <dbReference type="EMBL" id="EXF90921.1"/>
    </source>
</evidence>
<name>A0A010RDE9_PSEFL</name>
<geneLocation type="plasmid" evidence="6">
    <name>unnamed1</name>
</geneLocation>
<dbReference type="AlphaFoldDB" id="A0A010RDE9"/>
<dbReference type="SUPFAM" id="SSF52540">
    <property type="entry name" value="P-loop containing nucleoside triphosphate hydrolases"/>
    <property type="match status" value="1"/>
</dbReference>
<dbReference type="eggNOG" id="COG3451">
    <property type="taxonomic scope" value="Bacteria"/>
</dbReference>
<evidence type="ECO:0000259" key="4">
    <source>
        <dbReference type="Pfam" id="PF03135"/>
    </source>
</evidence>
<dbReference type="InterPro" id="IPR043964">
    <property type="entry name" value="P-loop_TraG"/>
</dbReference>
<keyword evidence="3" id="KW-0067">ATP-binding</keyword>
<dbReference type="EMBL" id="AFOY02000032">
    <property type="protein sequence ID" value="EXF90921.1"/>
    <property type="molecule type" value="Genomic_DNA"/>
</dbReference>
<comment type="similarity">
    <text evidence="1">Belongs to the TrbE/VirB4 family.</text>
</comment>
<evidence type="ECO:0000256" key="3">
    <source>
        <dbReference type="ARBA" id="ARBA00022840"/>
    </source>
</evidence>
<evidence type="ECO:0000313" key="7">
    <source>
        <dbReference type="Proteomes" id="UP000022611"/>
    </source>
</evidence>
<dbReference type="OrthoDB" id="5555485at2"/>
<feature type="domain" description="TraG P-loop" evidence="5">
    <location>
        <begin position="476"/>
        <end position="785"/>
    </location>
</feature>
<dbReference type="Pfam" id="PF19044">
    <property type="entry name" value="P-loop_TraG"/>
    <property type="match status" value="1"/>
</dbReference>
<dbReference type="InterPro" id="IPR018145">
    <property type="entry name" value="CagE_TrbE_VirB_cntrl_dom"/>
</dbReference>
<evidence type="ECO:0000256" key="2">
    <source>
        <dbReference type="ARBA" id="ARBA00022741"/>
    </source>
</evidence>
<sequence length="882" mass="99762">MAVTTRDVKSVKKFTKEPSFKKFVPYQHHITDHVISTENGELLTIFKLRGRTHDCASDLDLIRWHRDLNTMFRQISTEHVKYWTHQHHREVNDYPETEWNLAFAQHFDDSYRKSFQSKPLMVNDLYLTVVYNPVGDLAQKVFSKMERPTREELVDMRNEALSALEEISSRVMHTLKPYGIERLGVYYRNSRGEIATAENQEDDTWLADETGLEADAFDIDPDDLLADTVKTAPAPAVTASESAGSLRAFSTALEWLSFLINGYWQPVPVCRSKIRSYLVETRPVSSIWGDIIQRRRFDGIDYLAGVEIVDYDDETEPGQLNLLMEADFEYVLTQSYCCMSLGAAQTFLSNQQKSMLETKDKGKSQIRQLEDAEDDVTSRRFVMGFHHATIHVWANTAKGVQKLARKAKGMMTDCGIKADSVGLASEAAFYAMLPANHAFVPRPVPVNSWNFLCFSPFHGFMTGKANNNPWGPAVTLFKTTAGTPLFFNWHVSPMEEQSFGKRPPGHTLILGQTGAGKTTLLNALITQSSKFEPRVICYDKDRGMMPLVTSLEGRYTVLREGESTGWQPAQIEPTTANVAMVKRLIRICAETTNGGPIEQTDVELIGKAVDHVMVSGLVAKELRSFYAIWRQIPAAARVNNQQKLSLAEMLKPWCRGGEHGWLFDNPSDALTFDTHKVFGFDLTDFIVAPDQPAPQARTPLLMYLFYRVRLAIDGSCRVIQVFDEFAQYLDDPYMDVEVKRGLKTDRKKDAIYVFSTQEPNDALESRIGKTIMQQCVTKILLENPEADPVDYMKGLKLTEAEYQALLNIPEFSRQFLVKQGSQSAIATMDLRGMEKAISILSGTPDNADRLESILAANPNAKPEVWLPKYWEAVLPKQQNRSN</sequence>
<feature type="domain" description="CagE TrbE VirB component of type IV transporter system central" evidence="4">
    <location>
        <begin position="247"/>
        <end position="442"/>
    </location>
</feature>
<reference evidence="6 7" key="1">
    <citation type="journal article" date="2011" name="J. Bacteriol.">
        <title>Draft genome sequence of the polycyclic aromatic hydrocarbon-degrading, genetically engineered bioluminescent bioreporter Pseudomonas fluorescens HK44.</title>
        <authorList>
            <person name="Chauhan A."/>
            <person name="Layton A.C."/>
            <person name="Williams D.E."/>
            <person name="Smartt A.E."/>
            <person name="Ripp S."/>
            <person name="Karpinets T.V."/>
            <person name="Brown S.D."/>
            <person name="Sayler G.S."/>
        </authorList>
    </citation>
    <scope>NUCLEOTIDE SEQUENCE [LARGE SCALE GENOMIC DNA]</scope>
    <source>
        <strain evidence="6 7">HK44</strain>
        <plasmid evidence="6">unnamed1</plasmid>
    </source>
</reference>
<dbReference type="PATRIC" id="fig|1042209.11.peg.184"/>
<protein>
    <submittedName>
        <fullName evidence="6">TraB</fullName>
    </submittedName>
</protein>
<accession>A0A010RDE9</accession>